<gene>
    <name evidence="9" type="ORF">AB1Y20_014630</name>
</gene>
<feature type="transmembrane region" description="Helical" evidence="6">
    <location>
        <begin position="130"/>
        <end position="152"/>
    </location>
</feature>
<evidence type="ECO:0000256" key="1">
    <source>
        <dbReference type="ARBA" id="ARBA00004651"/>
    </source>
</evidence>
<feature type="transmembrane region" description="Helical" evidence="6">
    <location>
        <begin position="223"/>
        <end position="246"/>
    </location>
</feature>
<comment type="caution">
    <text evidence="9">The sequence shown here is derived from an EMBL/GenBank/DDBJ whole genome shotgun (WGS) entry which is preliminary data.</text>
</comment>
<keyword evidence="4 6" id="KW-1133">Transmembrane helix</keyword>
<name>A0AB34IEX0_PRYPA</name>
<dbReference type="GO" id="GO:0005886">
    <property type="term" value="C:plasma membrane"/>
    <property type="evidence" value="ECO:0007669"/>
    <property type="project" value="UniProtKB-SubCell"/>
</dbReference>
<sequence>MVVHPALALLRLRGGLLSSDPVSQAAAAKITDVAIQAPIMQVGLYVGTMMSALSGCISAGTKGMDLIGCITVGLVTAAGGGTIRDVMLNRPPFWILHHIHLHISIWTSALTFLIWPAIVASGFKDTHLAFLWSDAFGMAAATVIGTHIGLQACSDTDNWLIAVLCGVCSATFGGIGRDLLCQEAPRALYAERSMYATPALLGAVSYTLLQLAQRSLPVGIPGWMLLIVPFSVTLSLRAAAWTYRLALPHWARKKPRAFNFFDSNKIEIRIRNEKLGESEVPTPKEFIQKVSKKLRDA</sequence>
<dbReference type="PANTHER" id="PTHR30506:SF3">
    <property type="entry name" value="UPF0126 INNER MEMBRANE PROTEIN YADS-RELATED"/>
    <property type="match status" value="1"/>
</dbReference>
<feature type="transmembrane region" description="Helical" evidence="6">
    <location>
        <begin position="158"/>
        <end position="180"/>
    </location>
</feature>
<comment type="subcellular location">
    <subcellularLocation>
        <location evidence="1">Cell membrane</location>
        <topology evidence="1">Multi-pass membrane protein</topology>
    </subcellularLocation>
</comment>
<evidence type="ECO:0000259" key="8">
    <source>
        <dbReference type="Pfam" id="PF03458"/>
    </source>
</evidence>
<dbReference type="Pfam" id="PF03458">
    <property type="entry name" value="Gly_transporter"/>
    <property type="match status" value="2"/>
</dbReference>
<proteinExistence type="predicted"/>
<evidence type="ECO:0000256" key="4">
    <source>
        <dbReference type="ARBA" id="ARBA00022989"/>
    </source>
</evidence>
<feature type="domain" description="Glycine transporter" evidence="8">
    <location>
        <begin position="132"/>
        <end position="209"/>
    </location>
</feature>
<protein>
    <recommendedName>
        <fullName evidence="8">Glycine transporter domain-containing protein</fullName>
    </recommendedName>
</protein>
<dbReference type="PANTHER" id="PTHR30506">
    <property type="entry name" value="INNER MEMBRANE PROTEIN"/>
    <property type="match status" value="1"/>
</dbReference>
<feature type="transmembrane region" description="Helical" evidence="6">
    <location>
        <begin position="103"/>
        <end position="123"/>
    </location>
</feature>
<reference evidence="9 10" key="1">
    <citation type="journal article" date="2024" name="Science">
        <title>Giant polyketide synthase enzymes in the biosynthesis of giant marine polyether toxins.</title>
        <authorList>
            <person name="Fallon T.R."/>
            <person name="Shende V.V."/>
            <person name="Wierzbicki I.H."/>
            <person name="Pendleton A.L."/>
            <person name="Watervoot N.F."/>
            <person name="Auber R.P."/>
            <person name="Gonzalez D.J."/>
            <person name="Wisecaver J.H."/>
            <person name="Moore B.S."/>
        </authorList>
    </citation>
    <scope>NUCLEOTIDE SEQUENCE [LARGE SCALE GENOMIC DNA]</scope>
    <source>
        <strain evidence="9 10">12B1</strain>
    </source>
</reference>
<evidence type="ECO:0000256" key="6">
    <source>
        <dbReference type="SAM" id="Phobius"/>
    </source>
</evidence>
<keyword evidence="2" id="KW-1003">Cell membrane</keyword>
<dbReference type="AlphaFoldDB" id="A0AB34IEX0"/>
<feature type="transmembrane region" description="Helical" evidence="6">
    <location>
        <begin position="35"/>
        <end position="57"/>
    </location>
</feature>
<dbReference type="InterPro" id="IPR005115">
    <property type="entry name" value="Gly_transporter"/>
</dbReference>
<feature type="signal peptide" evidence="7">
    <location>
        <begin position="1"/>
        <end position="18"/>
    </location>
</feature>
<feature type="chain" id="PRO_5044349056" description="Glycine transporter domain-containing protein" evidence="7">
    <location>
        <begin position="19"/>
        <end position="297"/>
    </location>
</feature>
<keyword evidence="5 6" id="KW-0472">Membrane</keyword>
<feature type="transmembrane region" description="Helical" evidence="6">
    <location>
        <begin position="192"/>
        <end position="211"/>
    </location>
</feature>
<dbReference type="Proteomes" id="UP001515480">
    <property type="component" value="Unassembled WGS sequence"/>
</dbReference>
<keyword evidence="10" id="KW-1185">Reference proteome</keyword>
<evidence type="ECO:0000256" key="5">
    <source>
        <dbReference type="ARBA" id="ARBA00023136"/>
    </source>
</evidence>
<keyword evidence="3 6" id="KW-0812">Transmembrane</keyword>
<evidence type="ECO:0000256" key="2">
    <source>
        <dbReference type="ARBA" id="ARBA00022475"/>
    </source>
</evidence>
<accession>A0AB34IEX0</accession>
<feature type="transmembrane region" description="Helical" evidence="6">
    <location>
        <begin position="64"/>
        <end position="83"/>
    </location>
</feature>
<dbReference type="EMBL" id="JBGBPQ010000030">
    <property type="protein sequence ID" value="KAL1495993.1"/>
    <property type="molecule type" value="Genomic_DNA"/>
</dbReference>
<keyword evidence="7" id="KW-0732">Signal</keyword>
<evidence type="ECO:0000256" key="7">
    <source>
        <dbReference type="SAM" id="SignalP"/>
    </source>
</evidence>
<evidence type="ECO:0000256" key="3">
    <source>
        <dbReference type="ARBA" id="ARBA00022692"/>
    </source>
</evidence>
<evidence type="ECO:0000313" key="9">
    <source>
        <dbReference type="EMBL" id="KAL1495993.1"/>
    </source>
</evidence>
<feature type="domain" description="Glycine transporter" evidence="8">
    <location>
        <begin position="45"/>
        <end position="115"/>
    </location>
</feature>
<evidence type="ECO:0000313" key="10">
    <source>
        <dbReference type="Proteomes" id="UP001515480"/>
    </source>
</evidence>
<organism evidence="9 10">
    <name type="scientific">Prymnesium parvum</name>
    <name type="common">Toxic golden alga</name>
    <dbReference type="NCBI Taxonomy" id="97485"/>
    <lineage>
        <taxon>Eukaryota</taxon>
        <taxon>Haptista</taxon>
        <taxon>Haptophyta</taxon>
        <taxon>Prymnesiophyceae</taxon>
        <taxon>Prymnesiales</taxon>
        <taxon>Prymnesiaceae</taxon>
        <taxon>Prymnesium</taxon>
    </lineage>
</organism>